<comment type="caution">
    <text evidence="1">The sequence shown here is derived from an EMBL/GenBank/DDBJ whole genome shotgun (WGS) entry which is preliminary data.</text>
</comment>
<reference evidence="1" key="1">
    <citation type="journal article" date="2019" name="bioRxiv">
        <title>The Genome of the Zebra Mussel, Dreissena polymorpha: A Resource for Invasive Species Research.</title>
        <authorList>
            <person name="McCartney M.A."/>
            <person name="Auch B."/>
            <person name="Kono T."/>
            <person name="Mallez S."/>
            <person name="Zhang Y."/>
            <person name="Obille A."/>
            <person name="Becker A."/>
            <person name="Abrahante J.E."/>
            <person name="Garbe J."/>
            <person name="Badalamenti J.P."/>
            <person name="Herman A."/>
            <person name="Mangelson H."/>
            <person name="Liachko I."/>
            <person name="Sullivan S."/>
            <person name="Sone E.D."/>
            <person name="Koren S."/>
            <person name="Silverstein K.A.T."/>
            <person name="Beckman K.B."/>
            <person name="Gohl D.M."/>
        </authorList>
    </citation>
    <scope>NUCLEOTIDE SEQUENCE</scope>
    <source>
        <strain evidence="1">Duluth1</strain>
        <tissue evidence="1">Whole animal</tissue>
    </source>
</reference>
<keyword evidence="2" id="KW-1185">Reference proteome</keyword>
<name>A0A9D4FEX0_DREPO</name>
<evidence type="ECO:0000313" key="2">
    <source>
        <dbReference type="Proteomes" id="UP000828390"/>
    </source>
</evidence>
<reference evidence="1" key="2">
    <citation type="submission" date="2020-11" db="EMBL/GenBank/DDBJ databases">
        <authorList>
            <person name="McCartney M.A."/>
            <person name="Auch B."/>
            <person name="Kono T."/>
            <person name="Mallez S."/>
            <person name="Becker A."/>
            <person name="Gohl D.M."/>
            <person name="Silverstein K.A.T."/>
            <person name="Koren S."/>
            <person name="Bechman K.B."/>
            <person name="Herman A."/>
            <person name="Abrahante J.E."/>
            <person name="Garbe J."/>
        </authorList>
    </citation>
    <scope>NUCLEOTIDE SEQUENCE</scope>
    <source>
        <strain evidence="1">Duluth1</strain>
        <tissue evidence="1">Whole animal</tissue>
    </source>
</reference>
<protein>
    <submittedName>
        <fullName evidence="1">Uncharacterized protein</fullName>
    </submittedName>
</protein>
<dbReference type="EMBL" id="JAIWYP010000007">
    <property type="protein sequence ID" value="KAH3795330.1"/>
    <property type="molecule type" value="Genomic_DNA"/>
</dbReference>
<proteinExistence type="predicted"/>
<accession>A0A9D4FEX0</accession>
<sequence length="84" mass="10043">MGQLFDYSCVCCLPRGFHQVHILHLLDSKYIQIICRNLTQRQSRLMDRRKNAEELLKWKKILDAEEARVYKLEKKALKGKQIKI</sequence>
<evidence type="ECO:0000313" key="1">
    <source>
        <dbReference type="EMBL" id="KAH3795330.1"/>
    </source>
</evidence>
<organism evidence="1 2">
    <name type="scientific">Dreissena polymorpha</name>
    <name type="common">Zebra mussel</name>
    <name type="synonym">Mytilus polymorpha</name>
    <dbReference type="NCBI Taxonomy" id="45954"/>
    <lineage>
        <taxon>Eukaryota</taxon>
        <taxon>Metazoa</taxon>
        <taxon>Spiralia</taxon>
        <taxon>Lophotrochozoa</taxon>
        <taxon>Mollusca</taxon>
        <taxon>Bivalvia</taxon>
        <taxon>Autobranchia</taxon>
        <taxon>Heteroconchia</taxon>
        <taxon>Euheterodonta</taxon>
        <taxon>Imparidentia</taxon>
        <taxon>Neoheterodontei</taxon>
        <taxon>Myida</taxon>
        <taxon>Dreissenoidea</taxon>
        <taxon>Dreissenidae</taxon>
        <taxon>Dreissena</taxon>
    </lineage>
</organism>
<dbReference type="Proteomes" id="UP000828390">
    <property type="component" value="Unassembled WGS sequence"/>
</dbReference>
<gene>
    <name evidence="1" type="ORF">DPMN_148880</name>
</gene>
<dbReference type="AlphaFoldDB" id="A0A9D4FEX0"/>